<evidence type="ECO:0000256" key="1">
    <source>
        <dbReference type="SAM" id="MobiDB-lite"/>
    </source>
</evidence>
<dbReference type="EMBL" id="NMUH01000195">
    <property type="protein sequence ID" value="MQL74158.1"/>
    <property type="molecule type" value="Genomic_DNA"/>
</dbReference>
<dbReference type="Proteomes" id="UP000652761">
    <property type="component" value="Unassembled WGS sequence"/>
</dbReference>
<evidence type="ECO:0000313" key="2">
    <source>
        <dbReference type="EMBL" id="MQL74158.1"/>
    </source>
</evidence>
<dbReference type="AlphaFoldDB" id="A0A843TRE1"/>
<sequence>MALQKASRLYDHKGLTNILPDIGPRAEHICSSPSSPPSPARSSSSPPSSTDLLTPRAGTQLVRKIVLQDAAPVTTAFTCSWHCCDIRYSWMAAAQLALFISWRLSRYGRMDNNPDLPLVGKKKQEHRSVNQSFTEISTANSPSCGTYSVSFCRTLCLSIIFLHPRMRRKLAFVPFAFRLIGEPLLGIPITVSRSKGRKGKVQGPILKRSSPSKRVIRSTIREIG</sequence>
<comment type="caution">
    <text evidence="2">The sequence shown here is derived from an EMBL/GenBank/DDBJ whole genome shotgun (WGS) entry which is preliminary data.</text>
</comment>
<gene>
    <name evidence="2" type="ORF">Taro_006536</name>
</gene>
<evidence type="ECO:0000313" key="3">
    <source>
        <dbReference type="Proteomes" id="UP000652761"/>
    </source>
</evidence>
<feature type="region of interest" description="Disordered" evidence="1">
    <location>
        <begin position="26"/>
        <end position="54"/>
    </location>
</feature>
<reference evidence="2" key="1">
    <citation type="submission" date="2017-07" db="EMBL/GenBank/DDBJ databases">
        <title>Taro Niue Genome Assembly and Annotation.</title>
        <authorList>
            <person name="Atibalentja N."/>
            <person name="Keating K."/>
            <person name="Fields C.J."/>
        </authorList>
    </citation>
    <scope>NUCLEOTIDE SEQUENCE</scope>
    <source>
        <strain evidence="2">Niue_2</strain>
        <tissue evidence="2">Leaf</tissue>
    </source>
</reference>
<feature type="compositionally biased region" description="Low complexity" evidence="1">
    <location>
        <begin position="40"/>
        <end position="49"/>
    </location>
</feature>
<protein>
    <submittedName>
        <fullName evidence="2">Uncharacterized protein</fullName>
    </submittedName>
</protein>
<proteinExistence type="predicted"/>
<keyword evidence="3" id="KW-1185">Reference proteome</keyword>
<organism evidence="2 3">
    <name type="scientific">Colocasia esculenta</name>
    <name type="common">Wild taro</name>
    <name type="synonym">Arum esculentum</name>
    <dbReference type="NCBI Taxonomy" id="4460"/>
    <lineage>
        <taxon>Eukaryota</taxon>
        <taxon>Viridiplantae</taxon>
        <taxon>Streptophyta</taxon>
        <taxon>Embryophyta</taxon>
        <taxon>Tracheophyta</taxon>
        <taxon>Spermatophyta</taxon>
        <taxon>Magnoliopsida</taxon>
        <taxon>Liliopsida</taxon>
        <taxon>Araceae</taxon>
        <taxon>Aroideae</taxon>
        <taxon>Colocasieae</taxon>
        <taxon>Colocasia</taxon>
    </lineage>
</organism>
<accession>A0A843TRE1</accession>
<name>A0A843TRE1_COLES</name>